<feature type="signal peptide" evidence="1">
    <location>
        <begin position="1"/>
        <end position="20"/>
    </location>
</feature>
<keyword evidence="3" id="KW-1185">Reference proteome</keyword>
<keyword evidence="1" id="KW-0732">Signal</keyword>
<feature type="chain" id="PRO_5016722181" evidence="1">
    <location>
        <begin position="21"/>
        <end position="147"/>
    </location>
</feature>
<dbReference type="Proteomes" id="UP000253383">
    <property type="component" value="Unassembled WGS sequence"/>
</dbReference>
<evidence type="ECO:0000313" key="3">
    <source>
        <dbReference type="Proteomes" id="UP000253383"/>
    </source>
</evidence>
<evidence type="ECO:0000256" key="1">
    <source>
        <dbReference type="SAM" id="SignalP"/>
    </source>
</evidence>
<gene>
    <name evidence="2" type="ORF">DUE52_29895</name>
</gene>
<dbReference type="EMBL" id="QOWE01000034">
    <property type="protein sequence ID" value="RCR65879.1"/>
    <property type="molecule type" value="Genomic_DNA"/>
</dbReference>
<reference evidence="2 3" key="1">
    <citation type="submission" date="2018-07" db="EMBL/GenBank/DDBJ databases">
        <title>Genome analysis of Larkinella rosea.</title>
        <authorList>
            <person name="Zhou Z."/>
            <person name="Wang G."/>
        </authorList>
    </citation>
    <scope>NUCLEOTIDE SEQUENCE [LARGE SCALE GENOMIC DNA]</scope>
    <source>
        <strain evidence="3">zzj9</strain>
    </source>
</reference>
<sequence>MLKTFILGWIILAATGLCRAQTGSSYPYTYKNRQILIGQGGGITGASKIYCWLENGYLYVKSDNDSLYTRLGRKPAATTRRFFNELEKTCRIKTTRFNQPGNRYQFVSWKKNQQEFTVSWGDPRQPPPARFVTFYQSFLAQMPKPKH</sequence>
<dbReference type="RefSeq" id="WP_114409807.1">
    <property type="nucleotide sequence ID" value="NZ_QOWE01000034.1"/>
</dbReference>
<accession>A0A368JDY0</accession>
<comment type="caution">
    <text evidence="2">The sequence shown here is derived from an EMBL/GenBank/DDBJ whole genome shotgun (WGS) entry which is preliminary data.</text>
</comment>
<organism evidence="2 3">
    <name type="scientific">Larkinella punicea</name>
    <dbReference type="NCBI Taxonomy" id="2315727"/>
    <lineage>
        <taxon>Bacteria</taxon>
        <taxon>Pseudomonadati</taxon>
        <taxon>Bacteroidota</taxon>
        <taxon>Cytophagia</taxon>
        <taxon>Cytophagales</taxon>
        <taxon>Spirosomataceae</taxon>
        <taxon>Larkinella</taxon>
    </lineage>
</organism>
<name>A0A368JDY0_9BACT</name>
<proteinExistence type="predicted"/>
<dbReference type="AlphaFoldDB" id="A0A368JDY0"/>
<protein>
    <submittedName>
        <fullName evidence="2">FAD-binding oxidoreductase</fullName>
    </submittedName>
</protein>
<evidence type="ECO:0000313" key="2">
    <source>
        <dbReference type="EMBL" id="RCR65879.1"/>
    </source>
</evidence>
<dbReference type="OrthoDB" id="1179481at2"/>